<dbReference type="Pfam" id="PF16026">
    <property type="entry name" value="MIEAP"/>
    <property type="match status" value="1"/>
</dbReference>
<evidence type="ECO:0000259" key="3">
    <source>
        <dbReference type="Pfam" id="PF16026"/>
    </source>
</evidence>
<feature type="region of interest" description="Disordered" evidence="2">
    <location>
        <begin position="487"/>
        <end position="524"/>
    </location>
</feature>
<dbReference type="InterPro" id="IPR031981">
    <property type="entry name" value="MIEAP_C"/>
</dbReference>
<name>A0A9D4K3N7_DREPO</name>
<feature type="coiled-coil region" evidence="1">
    <location>
        <begin position="126"/>
        <end position="206"/>
    </location>
</feature>
<feature type="coiled-coil region" evidence="1">
    <location>
        <begin position="232"/>
        <end position="330"/>
    </location>
</feature>
<gene>
    <name evidence="4" type="ORF">DPMN_105677</name>
</gene>
<comment type="caution">
    <text evidence="4">The sequence shown here is derived from an EMBL/GenBank/DDBJ whole genome shotgun (WGS) entry which is preliminary data.</text>
</comment>
<organism evidence="4 5">
    <name type="scientific">Dreissena polymorpha</name>
    <name type="common">Zebra mussel</name>
    <name type="synonym">Mytilus polymorpha</name>
    <dbReference type="NCBI Taxonomy" id="45954"/>
    <lineage>
        <taxon>Eukaryota</taxon>
        <taxon>Metazoa</taxon>
        <taxon>Spiralia</taxon>
        <taxon>Lophotrochozoa</taxon>
        <taxon>Mollusca</taxon>
        <taxon>Bivalvia</taxon>
        <taxon>Autobranchia</taxon>
        <taxon>Heteroconchia</taxon>
        <taxon>Euheterodonta</taxon>
        <taxon>Imparidentia</taxon>
        <taxon>Neoheterodontei</taxon>
        <taxon>Myida</taxon>
        <taxon>Dreissenoidea</taxon>
        <taxon>Dreissenidae</taxon>
        <taxon>Dreissena</taxon>
    </lineage>
</organism>
<keyword evidence="1" id="KW-0175">Coiled coil</keyword>
<reference evidence="4" key="2">
    <citation type="submission" date="2020-11" db="EMBL/GenBank/DDBJ databases">
        <authorList>
            <person name="McCartney M.A."/>
            <person name="Auch B."/>
            <person name="Kono T."/>
            <person name="Mallez S."/>
            <person name="Becker A."/>
            <person name="Gohl D.M."/>
            <person name="Silverstein K.A.T."/>
            <person name="Koren S."/>
            <person name="Bechman K.B."/>
            <person name="Herman A."/>
            <person name="Abrahante J.E."/>
            <person name="Garbe J."/>
        </authorList>
    </citation>
    <scope>NUCLEOTIDE SEQUENCE</scope>
    <source>
        <strain evidence="4">Duluth1</strain>
        <tissue evidence="4">Whole animal</tissue>
    </source>
</reference>
<accession>A0A9D4K3N7</accession>
<dbReference type="EMBL" id="JAIWYP010000004">
    <property type="protein sequence ID" value="KAH3832392.1"/>
    <property type="molecule type" value="Genomic_DNA"/>
</dbReference>
<keyword evidence="5" id="KW-1185">Reference proteome</keyword>
<feature type="compositionally biased region" description="Polar residues" evidence="2">
    <location>
        <begin position="487"/>
        <end position="498"/>
    </location>
</feature>
<evidence type="ECO:0000256" key="1">
    <source>
        <dbReference type="SAM" id="Coils"/>
    </source>
</evidence>
<sequence>MPCEVYWKGCTQLCVTACVGIAYFRLTGDRTIYSTLLYEVNVCNRLLLRTSDEESGICTNMNPTESSLENNVLTGQCDQSEQRTIVPMDVDEQAEYKPEYVNSQVSQQQKEKDDIEAKYSQVCKLLKEKDDSEANCRKRIKALETELDERKAQVTTLQSEKEVSKTRPKQMIQNMETEIRNRKQQINILQSEKENLIKSFKKAEKKASDYSVYIGNQNAKIRKITLAKERDIEQYRKDMAQLLGEKIQIKNQLLSLEEECKEQKEKIESLEKQNKSLNSTLVSERKNWGEREHQMHHNFNVETDKLKESLKNAVQEIDDLTIRLSKLASASLTHNNPNIADLSDPNRPTKLAEAFSELYDNEWTDAFEKLKDDDEVKTVKHLLTMLQKAFGFSVSLSEQALVDIKGTSTKIVFTIKKHQPERMHVGFVSGPNSSEQNNVNGNVSDASSINGPDEKATSPIENCENEITVKTIIGPVNTMKIQDTDNRMTTSQQNPLNKETQHDTLSGKLQDDGSKNDAQPTTRPVSAMNEKLLVHGNHKFQRHGVCSSGMDIVKRVESKTDIATVTFDFEKLQPTEKQLIGDIRKRVLNEIKGQIISMISHAVVAEMNLDDCENSIFTYVKACASICWEMRIHQPPVCLEFVEVDDQTPLNTATYKHYTKSGPRMDYVVWPALYLYKGGPLLSKGVAQGK</sequence>
<dbReference type="AlphaFoldDB" id="A0A9D4K3N7"/>
<feature type="region of interest" description="Disordered" evidence="2">
    <location>
        <begin position="430"/>
        <end position="459"/>
    </location>
</feature>
<dbReference type="Proteomes" id="UP000828390">
    <property type="component" value="Unassembled WGS sequence"/>
</dbReference>
<evidence type="ECO:0000256" key="2">
    <source>
        <dbReference type="SAM" id="MobiDB-lite"/>
    </source>
</evidence>
<proteinExistence type="predicted"/>
<evidence type="ECO:0000313" key="4">
    <source>
        <dbReference type="EMBL" id="KAH3832392.1"/>
    </source>
</evidence>
<reference evidence="4" key="1">
    <citation type="journal article" date="2019" name="bioRxiv">
        <title>The Genome of the Zebra Mussel, Dreissena polymorpha: A Resource for Invasive Species Research.</title>
        <authorList>
            <person name="McCartney M.A."/>
            <person name="Auch B."/>
            <person name="Kono T."/>
            <person name="Mallez S."/>
            <person name="Zhang Y."/>
            <person name="Obille A."/>
            <person name="Becker A."/>
            <person name="Abrahante J.E."/>
            <person name="Garbe J."/>
            <person name="Badalamenti J.P."/>
            <person name="Herman A."/>
            <person name="Mangelson H."/>
            <person name="Liachko I."/>
            <person name="Sullivan S."/>
            <person name="Sone E.D."/>
            <person name="Koren S."/>
            <person name="Silverstein K.A.T."/>
            <person name="Beckman K.B."/>
            <person name="Gohl D.M."/>
        </authorList>
    </citation>
    <scope>NUCLEOTIDE SEQUENCE</scope>
    <source>
        <strain evidence="4">Duluth1</strain>
        <tissue evidence="4">Whole animal</tissue>
    </source>
</reference>
<feature type="domain" description="Mitochondria-eating protein C-terminal" evidence="3">
    <location>
        <begin position="606"/>
        <end position="687"/>
    </location>
</feature>
<protein>
    <recommendedName>
        <fullName evidence="3">Mitochondria-eating protein C-terminal domain-containing protein</fullName>
    </recommendedName>
</protein>
<feature type="compositionally biased region" description="Polar residues" evidence="2">
    <location>
        <begin position="430"/>
        <end position="450"/>
    </location>
</feature>
<evidence type="ECO:0000313" key="5">
    <source>
        <dbReference type="Proteomes" id="UP000828390"/>
    </source>
</evidence>